<evidence type="ECO:0000256" key="6">
    <source>
        <dbReference type="ARBA" id="ARBA00023004"/>
    </source>
</evidence>
<evidence type="ECO:0000256" key="7">
    <source>
        <dbReference type="ARBA" id="ARBA00023242"/>
    </source>
</evidence>
<dbReference type="InterPro" id="IPR005123">
    <property type="entry name" value="Oxoglu/Fe-dep_dioxygenase_dom"/>
</dbReference>
<evidence type="ECO:0000256" key="1">
    <source>
        <dbReference type="ARBA" id="ARBA00004123"/>
    </source>
</evidence>
<evidence type="ECO:0000313" key="11">
    <source>
        <dbReference type="EMBL" id="KAG5555822.1"/>
    </source>
</evidence>
<dbReference type="InterPro" id="IPR044861">
    <property type="entry name" value="IPNS-like_FE2OG_OXY"/>
</dbReference>
<dbReference type="GO" id="GO:0005737">
    <property type="term" value="C:cytoplasm"/>
    <property type="evidence" value="ECO:0007669"/>
    <property type="project" value="UniProtKB-SubCell"/>
</dbReference>
<dbReference type="PANTHER" id="PTHR47991">
    <property type="entry name" value="OXOGLUTARATE/IRON-DEPENDENT DIOXYGENASE"/>
    <property type="match status" value="1"/>
</dbReference>
<sequence>MGDEGKSSETDSFTSAMALNQTGVAQVPPRFVLPSSERPGLSLLLNTSTSPHTPLPVINISSLHNPSLRPRVIEEIRVACEDLGFFQVINHGIPSTYANGAIDAATEFFNLPSEEKMHLASVDVHKPVRYGTSLNHIEDKVHFWRDFIKHYCYPISTWIHLWPSNPSSYKEKMGNYAKAVQVLQEQLMEAVLQSLGLKADYLHEDFEKGTQVMVVNCYPACPEPDLALGMPPHSDYGSLTILIQSQPGFEIMDKNNNWHPVPVIEGAAALLVQVGDQMEVISNGRYKSVLHRATLNKERTRISIASLHSLALEKKVGPAPELIDDEHPLAYNEGSFESFLDHISGNDARKKVRYIDMLKRKP</sequence>
<gene>
    <name evidence="11" type="ORF">RHGRI_006463</name>
</gene>
<keyword evidence="4" id="KW-0963">Cytoplasm</keyword>
<comment type="subcellular location">
    <subcellularLocation>
        <location evidence="2">Cytoplasm</location>
    </subcellularLocation>
    <subcellularLocation>
        <location evidence="1">Nucleus</location>
    </subcellularLocation>
</comment>
<feature type="domain" description="Fe2OG dioxygenase" evidence="10">
    <location>
        <begin position="208"/>
        <end position="310"/>
    </location>
</feature>
<evidence type="ECO:0000256" key="3">
    <source>
        <dbReference type="ARBA" id="ARBA00008056"/>
    </source>
</evidence>
<dbReference type="Gene3D" id="2.60.120.330">
    <property type="entry name" value="B-lactam Antibiotic, Isopenicillin N Synthase, Chain"/>
    <property type="match status" value="1"/>
</dbReference>
<evidence type="ECO:0000256" key="9">
    <source>
        <dbReference type="RuleBase" id="RU003682"/>
    </source>
</evidence>
<organism evidence="11 12">
    <name type="scientific">Rhododendron griersonianum</name>
    <dbReference type="NCBI Taxonomy" id="479676"/>
    <lineage>
        <taxon>Eukaryota</taxon>
        <taxon>Viridiplantae</taxon>
        <taxon>Streptophyta</taxon>
        <taxon>Embryophyta</taxon>
        <taxon>Tracheophyta</taxon>
        <taxon>Spermatophyta</taxon>
        <taxon>Magnoliopsida</taxon>
        <taxon>eudicotyledons</taxon>
        <taxon>Gunneridae</taxon>
        <taxon>Pentapetalae</taxon>
        <taxon>asterids</taxon>
        <taxon>Ericales</taxon>
        <taxon>Ericaceae</taxon>
        <taxon>Ericoideae</taxon>
        <taxon>Rhodoreae</taxon>
        <taxon>Rhododendron</taxon>
    </lineage>
</organism>
<evidence type="ECO:0000259" key="10">
    <source>
        <dbReference type="PROSITE" id="PS51471"/>
    </source>
</evidence>
<comment type="function">
    <text evidence="8">Involved in the regulation of shoot development and salicylic acid (SA) homeostasis.</text>
</comment>
<dbReference type="InterPro" id="IPR026992">
    <property type="entry name" value="DIOX_N"/>
</dbReference>
<comment type="similarity">
    <text evidence="3 9">Belongs to the iron/ascorbate-dependent oxidoreductase family.</text>
</comment>
<dbReference type="GO" id="GO:0005634">
    <property type="term" value="C:nucleus"/>
    <property type="evidence" value="ECO:0007669"/>
    <property type="project" value="UniProtKB-SubCell"/>
</dbReference>
<dbReference type="FunFam" id="2.60.120.330:FF:000015">
    <property type="entry name" value="Protein DMR6-LIKE OXYGENASE 1"/>
    <property type="match status" value="1"/>
</dbReference>
<protein>
    <recommendedName>
        <fullName evidence="10">Fe2OG dioxygenase domain-containing protein</fullName>
    </recommendedName>
</protein>
<evidence type="ECO:0000256" key="5">
    <source>
        <dbReference type="ARBA" id="ARBA00022723"/>
    </source>
</evidence>
<dbReference type="SUPFAM" id="SSF51197">
    <property type="entry name" value="Clavaminate synthase-like"/>
    <property type="match status" value="1"/>
</dbReference>
<proteinExistence type="inferred from homology"/>
<reference evidence="11" key="1">
    <citation type="submission" date="2020-08" db="EMBL/GenBank/DDBJ databases">
        <title>Plant Genome Project.</title>
        <authorList>
            <person name="Zhang R.-G."/>
        </authorList>
    </citation>
    <scope>NUCLEOTIDE SEQUENCE</scope>
    <source>
        <strain evidence="11">WSP0</strain>
        <tissue evidence="11">Leaf</tissue>
    </source>
</reference>
<dbReference type="GO" id="GO:0016705">
    <property type="term" value="F:oxidoreductase activity, acting on paired donors, with incorporation or reduction of molecular oxygen"/>
    <property type="evidence" value="ECO:0007669"/>
    <property type="project" value="UniProtKB-ARBA"/>
</dbReference>
<evidence type="ECO:0000313" key="12">
    <source>
        <dbReference type="Proteomes" id="UP000823749"/>
    </source>
</evidence>
<keyword evidence="5 9" id="KW-0479">Metal-binding</keyword>
<dbReference type="PROSITE" id="PS51471">
    <property type="entry name" value="FE2OG_OXY"/>
    <property type="match status" value="1"/>
</dbReference>
<keyword evidence="9" id="KW-0560">Oxidoreductase</keyword>
<dbReference type="GO" id="GO:0046872">
    <property type="term" value="F:metal ion binding"/>
    <property type="evidence" value="ECO:0007669"/>
    <property type="project" value="UniProtKB-KW"/>
</dbReference>
<dbReference type="InterPro" id="IPR027443">
    <property type="entry name" value="IPNS-like_sf"/>
</dbReference>
<dbReference type="Proteomes" id="UP000823749">
    <property type="component" value="Chromosome 3"/>
</dbReference>
<evidence type="ECO:0000256" key="4">
    <source>
        <dbReference type="ARBA" id="ARBA00022490"/>
    </source>
</evidence>
<keyword evidence="6 9" id="KW-0408">Iron</keyword>
<dbReference type="AlphaFoldDB" id="A0AAV6KU86"/>
<accession>A0AAV6KU86</accession>
<evidence type="ECO:0000256" key="2">
    <source>
        <dbReference type="ARBA" id="ARBA00004496"/>
    </source>
</evidence>
<comment type="caution">
    <text evidence="11">The sequence shown here is derived from an EMBL/GenBank/DDBJ whole genome shotgun (WGS) entry which is preliminary data.</text>
</comment>
<evidence type="ECO:0000256" key="8">
    <source>
        <dbReference type="ARBA" id="ARBA00059922"/>
    </source>
</evidence>
<name>A0AAV6KU86_9ERIC</name>
<keyword evidence="7" id="KW-0539">Nucleus</keyword>
<dbReference type="Pfam" id="PF03171">
    <property type="entry name" value="2OG-FeII_Oxy"/>
    <property type="match status" value="1"/>
</dbReference>
<keyword evidence="12" id="KW-1185">Reference proteome</keyword>
<dbReference type="InterPro" id="IPR050295">
    <property type="entry name" value="Plant_2OG-oxidoreductases"/>
</dbReference>
<dbReference type="EMBL" id="JACTNZ010000003">
    <property type="protein sequence ID" value="KAG5555822.1"/>
    <property type="molecule type" value="Genomic_DNA"/>
</dbReference>
<dbReference type="Pfam" id="PF14226">
    <property type="entry name" value="DIOX_N"/>
    <property type="match status" value="1"/>
</dbReference>